<name>A0AAE4YDU8_9RHOB</name>
<dbReference type="NCBIfam" id="TIGR04052">
    <property type="entry name" value="MbnP_like_WxW"/>
    <property type="match status" value="1"/>
</dbReference>
<evidence type="ECO:0000313" key="3">
    <source>
        <dbReference type="EMBL" id="NBZ89498.1"/>
    </source>
</evidence>
<gene>
    <name evidence="3" type="ORF">GV832_18065</name>
</gene>
<evidence type="ECO:0000313" key="4">
    <source>
        <dbReference type="Proteomes" id="UP001193501"/>
    </source>
</evidence>
<reference evidence="3" key="1">
    <citation type="submission" date="2020-01" db="EMBL/GenBank/DDBJ databases">
        <authorList>
            <person name="Chen W.-M."/>
        </authorList>
    </citation>
    <scope>NUCLEOTIDE SEQUENCE</scope>
    <source>
        <strain evidence="3">CYK-10</strain>
    </source>
</reference>
<comment type="caution">
    <text evidence="3">The sequence shown here is derived from an EMBL/GenBank/DDBJ whole genome shotgun (WGS) entry which is preliminary data.</text>
</comment>
<evidence type="ECO:0000256" key="1">
    <source>
        <dbReference type="SAM" id="SignalP"/>
    </source>
</evidence>
<keyword evidence="1" id="KW-0732">Signal</keyword>
<evidence type="ECO:0000259" key="2">
    <source>
        <dbReference type="Pfam" id="PF20243"/>
    </source>
</evidence>
<dbReference type="InterPro" id="IPR046863">
    <property type="entry name" value="MbnP-like_dom"/>
</dbReference>
<feature type="chain" id="PRO_5042200109" evidence="1">
    <location>
        <begin position="18"/>
        <end position="315"/>
    </location>
</feature>
<dbReference type="EMBL" id="JAABNR010000024">
    <property type="protein sequence ID" value="NBZ89498.1"/>
    <property type="molecule type" value="Genomic_DNA"/>
</dbReference>
<dbReference type="RefSeq" id="WP_168776300.1">
    <property type="nucleotide sequence ID" value="NZ_JAABNR010000024.1"/>
</dbReference>
<protein>
    <submittedName>
        <fullName evidence="3">Metallo-mystery pair system four-Cys motif protein</fullName>
    </submittedName>
</protein>
<dbReference type="AlphaFoldDB" id="A0AAE4YDU8"/>
<accession>A0AAE4YDU8</accession>
<feature type="signal peptide" evidence="1">
    <location>
        <begin position="1"/>
        <end position="17"/>
    </location>
</feature>
<dbReference type="Pfam" id="PF20243">
    <property type="entry name" value="MbnP"/>
    <property type="match status" value="1"/>
</dbReference>
<dbReference type="InterPro" id="IPR023977">
    <property type="entry name" value="MbnP-like"/>
</dbReference>
<organism evidence="3 4">
    <name type="scientific">Stagnihabitans tardus</name>
    <dbReference type="NCBI Taxonomy" id="2699202"/>
    <lineage>
        <taxon>Bacteria</taxon>
        <taxon>Pseudomonadati</taxon>
        <taxon>Pseudomonadota</taxon>
        <taxon>Alphaproteobacteria</taxon>
        <taxon>Rhodobacterales</taxon>
        <taxon>Paracoccaceae</taxon>
        <taxon>Stagnihabitans</taxon>
    </lineage>
</organism>
<keyword evidence="4" id="KW-1185">Reference proteome</keyword>
<feature type="domain" description="Copper-binding protein MbnP-like" evidence="2">
    <location>
        <begin position="31"/>
        <end position="258"/>
    </location>
</feature>
<dbReference type="Proteomes" id="UP001193501">
    <property type="component" value="Unassembled WGS sequence"/>
</dbReference>
<proteinExistence type="predicted"/>
<sequence>MKSLAVLTALVATPAAAEMAMKAAPMAEPVPFTLNFQATDGASPVTCTSVIEGLGPEGRYKVGINDLRFYISDVVFQKADGTSLPAKLDANDFQLTLPEGTVALIDLTGDTEGSCAPGSIQFGEGTAAVNAQVTGMNPLPDATSVSFRIGVPQEVMSAVIAAHSDKDAPKPLDQMYWNWAMGYRHFVLNAKVDVTDGTFGEAYLHIGSMGCGPMEGKALADRPRCDFVNTPLVRLPMAADGSLDVALDLREVLSGYDYVAPVMDMATMTKIGEGPGLACHSGPMQAHCDVLFKTFGISRVTGDAEGLAMPFHALP</sequence>